<evidence type="ECO:0000313" key="2">
    <source>
        <dbReference type="Proteomes" id="UP000289738"/>
    </source>
</evidence>
<keyword evidence="2" id="KW-1185">Reference proteome</keyword>
<name>A0A444Y889_ARAHY</name>
<sequence length="109" mass="12110">MSPHNTFNHDSKSRQEPRIYFVTTFKTQLFTGCYVTNGPFVLVSLIFPFPIIRATAHCTAVLPFLLLVSKVKALHFHANDVLSMQILTDIIAASSARTSSLVKNTQTQG</sequence>
<dbReference type="AlphaFoldDB" id="A0A444Y889"/>
<gene>
    <name evidence="1" type="ORF">Ahy_B08g094233</name>
</gene>
<proteinExistence type="predicted"/>
<protein>
    <submittedName>
        <fullName evidence="1">Uncharacterized protein</fullName>
    </submittedName>
</protein>
<evidence type="ECO:0000313" key="1">
    <source>
        <dbReference type="EMBL" id="RYQ98172.1"/>
    </source>
</evidence>
<dbReference type="Proteomes" id="UP000289738">
    <property type="component" value="Chromosome B08"/>
</dbReference>
<comment type="caution">
    <text evidence="1">The sequence shown here is derived from an EMBL/GenBank/DDBJ whole genome shotgun (WGS) entry which is preliminary data.</text>
</comment>
<accession>A0A444Y889</accession>
<reference evidence="1 2" key="1">
    <citation type="submission" date="2019-01" db="EMBL/GenBank/DDBJ databases">
        <title>Sequencing of cultivated peanut Arachis hypogaea provides insights into genome evolution and oil improvement.</title>
        <authorList>
            <person name="Chen X."/>
        </authorList>
    </citation>
    <scope>NUCLEOTIDE SEQUENCE [LARGE SCALE GENOMIC DNA]</scope>
    <source>
        <strain evidence="2">cv. Fuhuasheng</strain>
        <tissue evidence="1">Leaves</tissue>
    </source>
</reference>
<organism evidence="1 2">
    <name type="scientific">Arachis hypogaea</name>
    <name type="common">Peanut</name>
    <dbReference type="NCBI Taxonomy" id="3818"/>
    <lineage>
        <taxon>Eukaryota</taxon>
        <taxon>Viridiplantae</taxon>
        <taxon>Streptophyta</taxon>
        <taxon>Embryophyta</taxon>
        <taxon>Tracheophyta</taxon>
        <taxon>Spermatophyta</taxon>
        <taxon>Magnoliopsida</taxon>
        <taxon>eudicotyledons</taxon>
        <taxon>Gunneridae</taxon>
        <taxon>Pentapetalae</taxon>
        <taxon>rosids</taxon>
        <taxon>fabids</taxon>
        <taxon>Fabales</taxon>
        <taxon>Fabaceae</taxon>
        <taxon>Papilionoideae</taxon>
        <taxon>50 kb inversion clade</taxon>
        <taxon>dalbergioids sensu lato</taxon>
        <taxon>Dalbergieae</taxon>
        <taxon>Pterocarpus clade</taxon>
        <taxon>Arachis</taxon>
    </lineage>
</organism>
<dbReference type="EMBL" id="SDMP01000018">
    <property type="protein sequence ID" value="RYQ98172.1"/>
    <property type="molecule type" value="Genomic_DNA"/>
</dbReference>